<protein>
    <recommendedName>
        <fullName evidence="4">Lipoprotein</fullName>
    </recommendedName>
</protein>
<keyword evidence="1" id="KW-0732">Signal</keyword>
<dbReference type="Proteomes" id="UP001597307">
    <property type="component" value="Unassembled WGS sequence"/>
</dbReference>
<name>A0ABW4Q7P6_9MICC</name>
<evidence type="ECO:0008006" key="4">
    <source>
        <dbReference type="Google" id="ProtNLM"/>
    </source>
</evidence>
<sequence>MGTLIGLAAVTMGACAACTPADASASLPSYDSLESTHQAINELINCVDDAPDSTLVYNEGVLTTTNSIKCTEVVEIFHFDSEESKAGTYSLLAEAEGTVRFAEGKNWFVVDYSDVATVEGVSDRIDVAELAENLDAQYSEVK</sequence>
<organism evidence="2 3">
    <name type="scientific">Arthrobacter flavus</name>
    <dbReference type="NCBI Taxonomy" id="95172"/>
    <lineage>
        <taxon>Bacteria</taxon>
        <taxon>Bacillati</taxon>
        <taxon>Actinomycetota</taxon>
        <taxon>Actinomycetes</taxon>
        <taxon>Micrococcales</taxon>
        <taxon>Micrococcaceae</taxon>
        <taxon>Arthrobacter</taxon>
    </lineage>
</organism>
<feature type="signal peptide" evidence="1">
    <location>
        <begin position="1"/>
        <end position="16"/>
    </location>
</feature>
<dbReference type="EMBL" id="JBHUGA010000028">
    <property type="protein sequence ID" value="MFD1846740.1"/>
    <property type="molecule type" value="Genomic_DNA"/>
</dbReference>
<keyword evidence="3" id="KW-1185">Reference proteome</keyword>
<feature type="chain" id="PRO_5047344590" description="Lipoprotein" evidence="1">
    <location>
        <begin position="17"/>
        <end position="142"/>
    </location>
</feature>
<accession>A0ABW4Q7P6</accession>
<evidence type="ECO:0000313" key="2">
    <source>
        <dbReference type="EMBL" id="MFD1846740.1"/>
    </source>
</evidence>
<proteinExistence type="predicted"/>
<evidence type="ECO:0000256" key="1">
    <source>
        <dbReference type="SAM" id="SignalP"/>
    </source>
</evidence>
<evidence type="ECO:0000313" key="3">
    <source>
        <dbReference type="Proteomes" id="UP001597307"/>
    </source>
</evidence>
<gene>
    <name evidence="2" type="ORF">ACFSFX_09040</name>
</gene>
<reference evidence="3" key="1">
    <citation type="journal article" date="2019" name="Int. J. Syst. Evol. Microbiol.">
        <title>The Global Catalogue of Microorganisms (GCM) 10K type strain sequencing project: providing services to taxonomists for standard genome sequencing and annotation.</title>
        <authorList>
            <consortium name="The Broad Institute Genomics Platform"/>
            <consortium name="The Broad Institute Genome Sequencing Center for Infectious Disease"/>
            <person name="Wu L."/>
            <person name="Ma J."/>
        </authorList>
    </citation>
    <scope>NUCLEOTIDE SEQUENCE [LARGE SCALE GENOMIC DNA]</scope>
    <source>
        <strain evidence="3">JCM 11496</strain>
    </source>
</reference>
<dbReference type="RefSeq" id="WP_343878770.1">
    <property type="nucleotide sequence ID" value="NZ_BAAAIJ010000029.1"/>
</dbReference>
<comment type="caution">
    <text evidence="2">The sequence shown here is derived from an EMBL/GenBank/DDBJ whole genome shotgun (WGS) entry which is preliminary data.</text>
</comment>